<gene>
    <name evidence="1" type="ORF">LCGC14_2100500</name>
</gene>
<comment type="caution">
    <text evidence="1">The sequence shown here is derived from an EMBL/GenBank/DDBJ whole genome shotgun (WGS) entry which is preliminary data.</text>
</comment>
<reference evidence="1" key="1">
    <citation type="journal article" date="2015" name="Nature">
        <title>Complex archaea that bridge the gap between prokaryotes and eukaryotes.</title>
        <authorList>
            <person name="Spang A."/>
            <person name="Saw J.H."/>
            <person name="Jorgensen S.L."/>
            <person name="Zaremba-Niedzwiedzka K."/>
            <person name="Martijn J."/>
            <person name="Lind A.E."/>
            <person name="van Eijk R."/>
            <person name="Schleper C."/>
            <person name="Guy L."/>
            <person name="Ettema T.J."/>
        </authorList>
    </citation>
    <scope>NUCLEOTIDE SEQUENCE</scope>
</reference>
<dbReference type="EMBL" id="LAZR01025762">
    <property type="protein sequence ID" value="KKL70880.1"/>
    <property type="molecule type" value="Genomic_DNA"/>
</dbReference>
<dbReference type="AlphaFoldDB" id="A0A0F9GN85"/>
<organism evidence="1">
    <name type="scientific">marine sediment metagenome</name>
    <dbReference type="NCBI Taxonomy" id="412755"/>
    <lineage>
        <taxon>unclassified sequences</taxon>
        <taxon>metagenomes</taxon>
        <taxon>ecological metagenomes</taxon>
    </lineage>
</organism>
<protein>
    <submittedName>
        <fullName evidence="1">Uncharacterized protein</fullName>
    </submittedName>
</protein>
<feature type="non-terminal residue" evidence="1">
    <location>
        <position position="1"/>
    </location>
</feature>
<sequence length="65" mass="7128">TWISGLILLVEAQERVTSDNLVRQTLVRTQQNTSVFITFTTRTSTRAFRTGPPRAGLVHAQGGAT</sequence>
<evidence type="ECO:0000313" key="1">
    <source>
        <dbReference type="EMBL" id="KKL70880.1"/>
    </source>
</evidence>
<name>A0A0F9GN85_9ZZZZ</name>
<accession>A0A0F9GN85</accession>
<proteinExistence type="predicted"/>